<evidence type="ECO:0000313" key="2">
    <source>
        <dbReference type="Proteomes" id="UP000663929"/>
    </source>
</evidence>
<dbReference type="EMBL" id="CP071793">
    <property type="protein sequence ID" value="QTD49085.1"/>
    <property type="molecule type" value="Genomic_DNA"/>
</dbReference>
<gene>
    <name evidence="1" type="ORF">J3U87_26155</name>
</gene>
<dbReference type="KEGG" id="scor:J3U87_26155"/>
<dbReference type="Gene3D" id="2.60.40.10">
    <property type="entry name" value="Immunoglobulins"/>
    <property type="match status" value="1"/>
</dbReference>
<dbReference type="SUPFAM" id="SSF51126">
    <property type="entry name" value="Pectin lyase-like"/>
    <property type="match status" value="1"/>
</dbReference>
<dbReference type="AlphaFoldDB" id="A0A8A4TRD0"/>
<dbReference type="InterPro" id="IPR013783">
    <property type="entry name" value="Ig-like_fold"/>
</dbReference>
<name>A0A8A4TRD0_SULCO</name>
<evidence type="ECO:0000313" key="1">
    <source>
        <dbReference type="EMBL" id="QTD49085.1"/>
    </source>
</evidence>
<keyword evidence="2" id="KW-1185">Reference proteome</keyword>
<reference evidence="1" key="1">
    <citation type="submission" date="2021-03" db="EMBL/GenBank/DDBJ databases">
        <title>Acanthopleuribacteraceae sp. M133.</title>
        <authorList>
            <person name="Wang G."/>
        </authorList>
    </citation>
    <scope>NUCLEOTIDE SEQUENCE</scope>
    <source>
        <strain evidence="1">M133</strain>
    </source>
</reference>
<evidence type="ECO:0008006" key="3">
    <source>
        <dbReference type="Google" id="ProtNLM"/>
    </source>
</evidence>
<organism evidence="1 2">
    <name type="scientific">Sulfidibacter corallicola</name>
    <dbReference type="NCBI Taxonomy" id="2818388"/>
    <lineage>
        <taxon>Bacteria</taxon>
        <taxon>Pseudomonadati</taxon>
        <taxon>Acidobacteriota</taxon>
        <taxon>Holophagae</taxon>
        <taxon>Acanthopleuribacterales</taxon>
        <taxon>Acanthopleuribacteraceae</taxon>
        <taxon>Sulfidibacter</taxon>
    </lineage>
</organism>
<protein>
    <recommendedName>
        <fullName evidence="3">IPT/TIG domain-containing protein</fullName>
    </recommendedName>
</protein>
<dbReference type="InterPro" id="IPR011050">
    <property type="entry name" value="Pectin_lyase_fold/virulence"/>
</dbReference>
<sequence length="616" mass="67965">MSRKWIAFVLFCLPIYAQEMTMARFYEGVALWNQFCSGQDCTDFDQNGDSRIGMLDLVQVVTEHLIPISDPDAPVLLFSDMESGPKSGWSAAEPQKGAAITIWGKGFGLERGTSYVTVNGIALTADTDYAVWAESWPTPFYQRITFWLNENMTSGAGGITVTIDGTESNSLPFTIQAGRIFFITADNDNGEGTIDNPFDIKDTRSGARWVSNMQPGDIYYFRDTDPYTEMADGGKSILWLRDTAPSGQAGNLIGLIAYPGEKPLFSIPVYNSNFHRGYQASNDYMVFSGFEIDSEYWTAKLAGDHHRFIGNNLIGVKNFYEAGTGTLNVGGNGNTVLGNAAHGGRSGNRLDHAIYLNGCAPDEGNYVGWNYLYDNDFGRGPILVVNHQENRCDSSEILKSHFIFNNIIDCNPQRSRAIGIYDLSYDSGEPEPDPTYVYNNIVMNCGTYDPNDSEVGSAPAMYHNNGHARFYNNIFHNSGYVGFSAGGSSLKLTTHFRNNIVTMTQDFPGNGGTTDYVEVDENTHLSNNLYFGNGDYPTCGGCAEDAENVNNEDPLFVNPAATNFQLQELSPAIDAGTADLLFEFLPPHYAPITRDIHLILREGRYDLGATEYRESP</sequence>
<accession>A0A8A4TRD0</accession>
<dbReference type="Proteomes" id="UP000663929">
    <property type="component" value="Chromosome"/>
</dbReference>
<proteinExistence type="predicted"/>
<dbReference type="Gene3D" id="2.160.20.10">
    <property type="entry name" value="Single-stranded right-handed beta-helix, Pectin lyase-like"/>
    <property type="match status" value="1"/>
</dbReference>
<dbReference type="RefSeq" id="WP_237378729.1">
    <property type="nucleotide sequence ID" value="NZ_CP071793.1"/>
</dbReference>
<dbReference type="InterPro" id="IPR012334">
    <property type="entry name" value="Pectin_lyas_fold"/>
</dbReference>